<organism evidence="4 5">
    <name type="scientific">Labeo rohita</name>
    <name type="common">Indian major carp</name>
    <name type="synonym">Cyprinus rohita</name>
    <dbReference type="NCBI Taxonomy" id="84645"/>
    <lineage>
        <taxon>Eukaryota</taxon>
        <taxon>Metazoa</taxon>
        <taxon>Chordata</taxon>
        <taxon>Craniata</taxon>
        <taxon>Vertebrata</taxon>
        <taxon>Euteleostomi</taxon>
        <taxon>Actinopterygii</taxon>
        <taxon>Neopterygii</taxon>
        <taxon>Teleostei</taxon>
        <taxon>Ostariophysi</taxon>
        <taxon>Cypriniformes</taxon>
        <taxon>Cyprinidae</taxon>
        <taxon>Labeoninae</taxon>
        <taxon>Labeonini</taxon>
        <taxon>Labeo</taxon>
    </lineage>
</organism>
<keyword evidence="5" id="KW-1185">Reference proteome</keyword>
<keyword evidence="1" id="KW-0732">Signal</keyword>
<dbReference type="Pfam" id="PF01223">
    <property type="entry name" value="Endonuclease_NS"/>
    <property type="match status" value="1"/>
</dbReference>
<dbReference type="Proteomes" id="UP000290572">
    <property type="component" value="Unassembled WGS sequence"/>
</dbReference>
<evidence type="ECO:0000313" key="5">
    <source>
        <dbReference type="Proteomes" id="UP000290572"/>
    </source>
</evidence>
<keyword evidence="4" id="KW-0255">Endonuclease</keyword>
<feature type="signal peptide" evidence="1">
    <location>
        <begin position="1"/>
        <end position="19"/>
    </location>
</feature>
<dbReference type="GO" id="GO:0016787">
    <property type="term" value="F:hydrolase activity"/>
    <property type="evidence" value="ECO:0007669"/>
    <property type="project" value="InterPro"/>
</dbReference>
<dbReference type="InterPro" id="IPR020821">
    <property type="entry name" value="ENPP1-3/EXOG-like_nuc-like"/>
</dbReference>
<evidence type="ECO:0000259" key="3">
    <source>
        <dbReference type="SMART" id="SM00892"/>
    </source>
</evidence>
<comment type="caution">
    <text evidence="4">The sequence shown here is derived from an EMBL/GenBank/DDBJ whole genome shotgun (WGS) entry which is preliminary data.</text>
</comment>
<dbReference type="InterPro" id="IPR001604">
    <property type="entry name" value="Endo_G_ENPP1-like_dom"/>
</dbReference>
<dbReference type="InterPro" id="IPR044929">
    <property type="entry name" value="DNA/RNA_non-sp_Endonuclease_sf"/>
</dbReference>
<feature type="domain" description="ENPP1-3/EXOG-like endonuclease/phosphodiesterase" evidence="2">
    <location>
        <begin position="57"/>
        <end position="280"/>
    </location>
</feature>
<proteinExistence type="predicted"/>
<name>A0A498NLX2_LABRO</name>
<dbReference type="InterPro" id="IPR044925">
    <property type="entry name" value="His-Me_finger_sf"/>
</dbReference>
<dbReference type="EMBL" id="QBIY01011348">
    <property type="protein sequence ID" value="RXN32748.1"/>
    <property type="molecule type" value="Genomic_DNA"/>
</dbReference>
<dbReference type="InterPro" id="IPR039015">
    <property type="entry name" value="ENDOD1"/>
</dbReference>
<feature type="chain" id="PRO_5019742222" evidence="1">
    <location>
        <begin position="20"/>
        <end position="469"/>
    </location>
</feature>
<dbReference type="SMART" id="SM00892">
    <property type="entry name" value="Endonuclease_NS"/>
    <property type="match status" value="1"/>
</dbReference>
<keyword evidence="4" id="KW-0378">Hydrolase</keyword>
<dbReference type="STRING" id="84645.A0A498NLX2"/>
<sequence>MFVLGLFTCIVLSAFSAQAKVVPSFDECKGFFYKDTEPEGLDQNAKKICQMLDYDDNYYYASLYSVHHRIPLYSAFIFDPDCSNTAGRTENWHIEPQISQPESRTDHMVHERDSDENIIKRYQAISSDYSNSGYDRGLLNPNSFHCEKSRKATFTLTNVAPIDAGFNRIHWKNWESALRSFLRSKLDSDGGSAAVFTVTGTVPGDDAQIPQRGTSEDPERVTVPSHIWTAVCYKHQLNDSKSFSFGYIGKNQPEGDISLMRVSDLDDQLSRLYSELLKTPQLIRVFVDNCFDDSKKLNEIKGVFDKLINLPANQGDQMATDVQSMSHTLKRFVRMSWYPYLTVSGSRCRSDHRCGRYGEDYYWCWTDYGIFSDSWDYCSPPLVGSRAKNGQYCKNNYACGTYGEDYNWCYTDDDSNDMCCTSDSCHSAVNDKTCWNYHPCGYHGYDYLWCYTDDKANWEYCCKDCGHFN</sequence>
<feature type="domain" description="DNA/RNA non-specific endonuclease/pyrophosphatase/phosphodiesterase" evidence="3">
    <location>
        <begin position="56"/>
        <end position="282"/>
    </location>
</feature>
<dbReference type="AlphaFoldDB" id="A0A498NLX2"/>
<dbReference type="GO" id="GO:0003676">
    <property type="term" value="F:nucleic acid binding"/>
    <property type="evidence" value="ECO:0007669"/>
    <property type="project" value="InterPro"/>
</dbReference>
<dbReference type="SUPFAM" id="SSF54060">
    <property type="entry name" value="His-Me finger endonucleases"/>
    <property type="match status" value="1"/>
</dbReference>
<gene>
    <name evidence="4" type="ORF">ROHU_004502</name>
</gene>
<accession>A0A498NLX2</accession>
<evidence type="ECO:0000313" key="4">
    <source>
        <dbReference type="EMBL" id="RXN32748.1"/>
    </source>
</evidence>
<evidence type="ECO:0000259" key="2">
    <source>
        <dbReference type="SMART" id="SM00477"/>
    </source>
</evidence>
<dbReference type="GO" id="GO:0046872">
    <property type="term" value="F:metal ion binding"/>
    <property type="evidence" value="ECO:0007669"/>
    <property type="project" value="InterPro"/>
</dbReference>
<keyword evidence="4" id="KW-0540">Nuclease</keyword>
<evidence type="ECO:0000256" key="1">
    <source>
        <dbReference type="SAM" id="SignalP"/>
    </source>
</evidence>
<dbReference type="SMART" id="SM00477">
    <property type="entry name" value="NUC"/>
    <property type="match status" value="1"/>
</dbReference>
<dbReference type="PANTHER" id="PTHR21472">
    <property type="entry name" value="ENDONUCLEASE DOMAIN-CONTAINING 1 PROTEIN ENDOD1"/>
    <property type="match status" value="1"/>
</dbReference>
<reference evidence="4 5" key="1">
    <citation type="submission" date="2018-03" db="EMBL/GenBank/DDBJ databases">
        <title>Draft genome sequence of Rohu Carp (Labeo rohita).</title>
        <authorList>
            <person name="Das P."/>
            <person name="Kushwaha B."/>
            <person name="Joshi C.G."/>
            <person name="Kumar D."/>
            <person name="Nagpure N.S."/>
            <person name="Sahoo L."/>
            <person name="Das S.P."/>
            <person name="Bit A."/>
            <person name="Patnaik S."/>
            <person name="Meher P.K."/>
            <person name="Jayasankar P."/>
            <person name="Koringa P.G."/>
            <person name="Patel N.V."/>
            <person name="Hinsu A.T."/>
            <person name="Kumar R."/>
            <person name="Pandey M."/>
            <person name="Agarwal S."/>
            <person name="Srivastava S."/>
            <person name="Singh M."/>
            <person name="Iquebal M.A."/>
            <person name="Jaiswal S."/>
            <person name="Angadi U.B."/>
            <person name="Kumar N."/>
            <person name="Raza M."/>
            <person name="Shah T.M."/>
            <person name="Rai A."/>
            <person name="Jena J.K."/>
        </authorList>
    </citation>
    <scope>NUCLEOTIDE SEQUENCE [LARGE SCALE GENOMIC DNA]</scope>
    <source>
        <strain evidence="4">DASCIFA01</strain>
        <tissue evidence="4">Testis</tissue>
    </source>
</reference>
<dbReference type="PANTHER" id="PTHR21472:SF21">
    <property type="entry name" value="ENDONUCLEASE DOMAIN-CONTAINING 1 PROTEIN-LIKE-RELATED"/>
    <property type="match status" value="1"/>
</dbReference>
<dbReference type="GO" id="GO:0004519">
    <property type="term" value="F:endonuclease activity"/>
    <property type="evidence" value="ECO:0007669"/>
    <property type="project" value="UniProtKB-KW"/>
</dbReference>
<protein>
    <submittedName>
        <fullName evidence="4">Endonuclease domain-containing 1-like protein</fullName>
    </submittedName>
</protein>
<dbReference type="Gene3D" id="3.40.570.10">
    <property type="entry name" value="Extracellular Endonuclease, subunit A"/>
    <property type="match status" value="1"/>
</dbReference>